<dbReference type="Pfam" id="PF19302">
    <property type="entry name" value="DUF5915"/>
    <property type="match status" value="1"/>
</dbReference>
<dbReference type="PANTHER" id="PTHR42780:SF1">
    <property type="entry name" value="ISOLEUCINE--TRNA LIGASE, CYTOPLASMIC"/>
    <property type="match status" value="1"/>
</dbReference>
<keyword evidence="8 15" id="KW-0547">Nucleotide-binding</keyword>
<comment type="domain">
    <text evidence="15">IleRS has two distinct active sites: one for aminoacylation and one for editing. The misactivated valine is translocated from the active site to the editing site, which sterically excludes the correctly activated isoleucine. The single editing site contains two valyl binding pockets, one specific for each substrate (Val-AMP or Val-tRNA(Ile)).</text>
</comment>
<dbReference type="CDD" id="cd00818">
    <property type="entry name" value="IleRS_core"/>
    <property type="match status" value="1"/>
</dbReference>
<name>A0A0G0JGY0_9BACT</name>
<comment type="function">
    <text evidence="13 15">Catalyzes the attachment of isoleucine to tRNA(Ile). As IleRS can inadvertently accommodate and process structurally similar amino acids such as valine, to avoid such errors it has two additional distinct tRNA(Ile)-dependent editing activities. One activity is designated as 'pretransfer' editing and involves the hydrolysis of activated Val-AMP. The other activity is designated 'posttransfer' editing and involves deacylation of mischarged Val-tRNA(Ile).</text>
</comment>
<keyword evidence="9 15" id="KW-0862">Zinc</keyword>
<evidence type="ECO:0000256" key="14">
    <source>
        <dbReference type="ARBA" id="ARBA00048359"/>
    </source>
</evidence>
<dbReference type="Gene3D" id="3.40.50.620">
    <property type="entry name" value="HUPs"/>
    <property type="match status" value="2"/>
</dbReference>
<evidence type="ECO:0000256" key="6">
    <source>
        <dbReference type="ARBA" id="ARBA00022598"/>
    </source>
</evidence>
<dbReference type="PRINTS" id="PR00984">
    <property type="entry name" value="TRNASYNTHILE"/>
</dbReference>
<comment type="caution">
    <text evidence="18">The sequence shown here is derived from an EMBL/GenBank/DDBJ whole genome shotgun (WGS) entry which is preliminary data.</text>
</comment>
<keyword evidence="5 15" id="KW-0963">Cytoplasm</keyword>
<feature type="short sequence motif" description="'HIGH' region" evidence="15">
    <location>
        <begin position="41"/>
        <end position="51"/>
    </location>
</feature>
<evidence type="ECO:0000313" key="19">
    <source>
        <dbReference type="Proteomes" id="UP000034849"/>
    </source>
</evidence>
<evidence type="ECO:0000256" key="8">
    <source>
        <dbReference type="ARBA" id="ARBA00022741"/>
    </source>
</evidence>
<dbReference type="GO" id="GO:0008270">
    <property type="term" value="F:zinc ion binding"/>
    <property type="evidence" value="ECO:0007669"/>
    <property type="project" value="UniProtKB-UniRule"/>
</dbReference>
<evidence type="ECO:0000256" key="9">
    <source>
        <dbReference type="ARBA" id="ARBA00022833"/>
    </source>
</evidence>
<dbReference type="InterPro" id="IPR009008">
    <property type="entry name" value="Val/Leu/Ile-tRNA-synth_edit"/>
</dbReference>
<feature type="short sequence motif" description="'KMSKS' region" evidence="15">
    <location>
        <begin position="606"/>
        <end position="610"/>
    </location>
</feature>
<dbReference type="Gene3D" id="1.10.730.10">
    <property type="entry name" value="Isoleucyl-tRNA Synthetase, Domain 1"/>
    <property type="match status" value="1"/>
</dbReference>
<keyword evidence="11 15" id="KW-0648">Protein biosynthesis</keyword>
<dbReference type="Pfam" id="PF08264">
    <property type="entry name" value="Anticodon_1"/>
    <property type="match status" value="1"/>
</dbReference>
<proteinExistence type="inferred from homology"/>
<comment type="subcellular location">
    <subcellularLocation>
        <location evidence="2 15">Cytoplasm</location>
    </subcellularLocation>
</comment>
<evidence type="ECO:0000256" key="5">
    <source>
        <dbReference type="ARBA" id="ARBA00022490"/>
    </source>
</evidence>
<dbReference type="GO" id="GO:0006428">
    <property type="term" value="P:isoleucyl-tRNA aminoacylation"/>
    <property type="evidence" value="ECO:0007669"/>
    <property type="project" value="UniProtKB-UniRule"/>
</dbReference>
<evidence type="ECO:0000313" key="18">
    <source>
        <dbReference type="EMBL" id="KKQ27356.1"/>
    </source>
</evidence>
<evidence type="ECO:0000259" key="16">
    <source>
        <dbReference type="Pfam" id="PF00133"/>
    </source>
</evidence>
<dbReference type="InterPro" id="IPR014729">
    <property type="entry name" value="Rossmann-like_a/b/a_fold"/>
</dbReference>
<dbReference type="STRING" id="1619046.US42_C0010G0003"/>
<keyword evidence="10 15" id="KW-0067">ATP-binding</keyword>
<evidence type="ECO:0000256" key="15">
    <source>
        <dbReference type="HAMAP-Rule" id="MF_02003"/>
    </source>
</evidence>
<evidence type="ECO:0000256" key="3">
    <source>
        <dbReference type="ARBA" id="ARBA00007078"/>
    </source>
</evidence>
<dbReference type="AlphaFoldDB" id="A0A0G0JGY0"/>
<dbReference type="PROSITE" id="PS00178">
    <property type="entry name" value="AA_TRNA_LIGASE_I"/>
    <property type="match status" value="1"/>
</dbReference>
<evidence type="ECO:0000256" key="1">
    <source>
        <dbReference type="ARBA" id="ARBA00001947"/>
    </source>
</evidence>
<feature type="domain" description="Methionyl/Valyl/Leucyl/Isoleucyl-tRNA synthetase anticodon-binding" evidence="17">
    <location>
        <begin position="690"/>
        <end position="837"/>
    </location>
</feature>
<dbReference type="GO" id="GO:0005524">
    <property type="term" value="F:ATP binding"/>
    <property type="evidence" value="ECO:0007669"/>
    <property type="project" value="UniProtKB-UniRule"/>
</dbReference>
<dbReference type="EMBL" id="LBSX01000010">
    <property type="protein sequence ID" value="KKQ27356.1"/>
    <property type="molecule type" value="Genomic_DNA"/>
</dbReference>
<dbReference type="InterPro" id="IPR013155">
    <property type="entry name" value="M/V/L/I-tRNA-synth_anticd-bd"/>
</dbReference>
<evidence type="ECO:0000256" key="4">
    <source>
        <dbReference type="ARBA" id="ARBA00011245"/>
    </source>
</evidence>
<dbReference type="InterPro" id="IPR009080">
    <property type="entry name" value="tRNAsynth_Ia_anticodon-bd"/>
</dbReference>
<comment type="subunit">
    <text evidence="4 15">Monomer.</text>
</comment>
<comment type="cofactor">
    <cofactor evidence="1 15">
        <name>Zn(2+)</name>
        <dbReference type="ChEBI" id="CHEBI:29105"/>
    </cofactor>
</comment>
<dbReference type="SUPFAM" id="SSF50677">
    <property type="entry name" value="ValRS/IleRS/LeuRS editing domain"/>
    <property type="match status" value="1"/>
</dbReference>
<dbReference type="InterPro" id="IPR023586">
    <property type="entry name" value="Ile-tRNA-ligase_type2"/>
</dbReference>
<evidence type="ECO:0000256" key="12">
    <source>
        <dbReference type="ARBA" id="ARBA00023146"/>
    </source>
</evidence>
<keyword evidence="12 15" id="KW-0030">Aminoacyl-tRNA synthetase</keyword>
<evidence type="ECO:0000259" key="17">
    <source>
        <dbReference type="Pfam" id="PF08264"/>
    </source>
</evidence>
<dbReference type="InterPro" id="IPR002300">
    <property type="entry name" value="aa-tRNA-synth_Ia"/>
</dbReference>
<dbReference type="SUPFAM" id="SSF47323">
    <property type="entry name" value="Anticodon-binding domain of a subclass of class I aminoacyl-tRNA synthetases"/>
    <property type="match status" value="1"/>
</dbReference>
<dbReference type="FunFam" id="3.40.50.620:FF:000075">
    <property type="entry name" value="Isoleucine--tRNA ligase"/>
    <property type="match status" value="1"/>
</dbReference>
<evidence type="ECO:0000256" key="7">
    <source>
        <dbReference type="ARBA" id="ARBA00022723"/>
    </source>
</evidence>
<dbReference type="NCBIfam" id="TIGR00392">
    <property type="entry name" value="ileS"/>
    <property type="match status" value="1"/>
</dbReference>
<dbReference type="CDD" id="cd07961">
    <property type="entry name" value="Anticodon_Ia_Ile_ABEc"/>
    <property type="match status" value="1"/>
</dbReference>
<dbReference type="Proteomes" id="UP000034849">
    <property type="component" value="Unassembled WGS sequence"/>
</dbReference>
<comment type="catalytic activity">
    <reaction evidence="14 15">
        <text>tRNA(Ile) + L-isoleucine + ATP = L-isoleucyl-tRNA(Ile) + AMP + diphosphate</text>
        <dbReference type="Rhea" id="RHEA:11060"/>
        <dbReference type="Rhea" id="RHEA-COMP:9666"/>
        <dbReference type="Rhea" id="RHEA-COMP:9695"/>
        <dbReference type="ChEBI" id="CHEBI:30616"/>
        <dbReference type="ChEBI" id="CHEBI:33019"/>
        <dbReference type="ChEBI" id="CHEBI:58045"/>
        <dbReference type="ChEBI" id="CHEBI:78442"/>
        <dbReference type="ChEBI" id="CHEBI:78528"/>
        <dbReference type="ChEBI" id="CHEBI:456215"/>
        <dbReference type="EC" id="6.1.1.5"/>
    </reaction>
</comment>
<organism evidence="18 19">
    <name type="scientific">Candidatus Magasanikbacteria bacterium GW2011_GWC2_37_14</name>
    <dbReference type="NCBI Taxonomy" id="1619046"/>
    <lineage>
        <taxon>Bacteria</taxon>
        <taxon>Candidatus Magasanikiibacteriota</taxon>
    </lineage>
</organism>
<reference evidence="18 19" key="1">
    <citation type="journal article" date="2015" name="Nature">
        <title>rRNA introns, odd ribosomes, and small enigmatic genomes across a large radiation of phyla.</title>
        <authorList>
            <person name="Brown C.T."/>
            <person name="Hug L.A."/>
            <person name="Thomas B.C."/>
            <person name="Sharon I."/>
            <person name="Castelle C.J."/>
            <person name="Singh A."/>
            <person name="Wilkins M.J."/>
            <person name="Williams K.H."/>
            <person name="Banfield J.F."/>
        </authorList>
    </citation>
    <scope>NUCLEOTIDE SEQUENCE [LARGE SCALE GENOMIC DNA]</scope>
</reference>
<dbReference type="InterPro" id="IPR001412">
    <property type="entry name" value="aa-tRNA-synth_I_CS"/>
</dbReference>
<dbReference type="SUPFAM" id="SSF52374">
    <property type="entry name" value="Nucleotidylyl transferase"/>
    <property type="match status" value="1"/>
</dbReference>
<dbReference type="InterPro" id="IPR002301">
    <property type="entry name" value="Ile-tRNA-ligase"/>
</dbReference>
<comment type="similarity">
    <text evidence="3 15">Belongs to the class-I aminoacyl-tRNA synthetase family. IleS type 2 subfamily.</text>
</comment>
<dbReference type="GO" id="GO:0005737">
    <property type="term" value="C:cytoplasm"/>
    <property type="evidence" value="ECO:0007669"/>
    <property type="project" value="UniProtKB-SubCell"/>
</dbReference>
<dbReference type="PANTHER" id="PTHR42780">
    <property type="entry name" value="SOLEUCYL-TRNA SYNTHETASE"/>
    <property type="match status" value="1"/>
</dbReference>
<dbReference type="Pfam" id="PF00133">
    <property type="entry name" value="tRNA-synt_1"/>
    <property type="match status" value="1"/>
</dbReference>
<evidence type="ECO:0000256" key="11">
    <source>
        <dbReference type="ARBA" id="ARBA00022917"/>
    </source>
</evidence>
<sequence length="980" mass="114111">MYNANEEEQKVLKYWQDDNTFAKSVLERPENKPYVFYDGPPFATGLPHYGHILSSVIKDVVPRYWTMKGYRVRRRWGWDCHGMPIENLVEKELKISGKKQIEAMGVDKFNETCRSKVLTYTHDWKKMVERIGRWVEFDNAYKTMDPTYMESVWWALKSIWDKGLIYEGRKVLMYCPRCETPVSKAEIAMDNSYKDITEETAIAKFKIKNPSKHGLPDNSFILAWTTTPWTLPGNVALAVGEKINYSVVEIDGEEAFYILATERLSAVLADKNYKVKEMMSGNSLVGLEYEPLFDIQAIHETKKKAWYVTSADFVTTEEGTGVVHTAVVYGEDDYNLGVKIGLPVVPLLDSKGIFNEESPELIRGQYFKKAEKFIKDDLELRGLLFKRENFTHSYPHCWRCDTQLFYNAISAWFINIQKVKDRLIALNQKVNWYPEHLKEGRFLNILETAPDWNISRNRYWATPLPFWKCECGETTCVGSVDDLKKKATNFVEVYKTDKVEEMDLHKHLMDKIKIKCDKCGKEATRIPEVIDCWVESASMPYAEFHYPFENKEIFESRFPGEYIGEYIAQTRAWFYYMHAMATLLFDEVSFKNVVCTGTILNDKGEKLSKSKMNYTDPWKIIDEYGVDALRYYLMTSVVMDADNLYFNDREVKEIYNKVVNILWNVVVFYQTYVPEYTGKIKSEDSTNILDKWILAKLNLLVNEVTKEMDNYNTVKAGRPIKDFIDELSTWYLRRSRDRFKDDNIEDKQFALSTLHDVLIVLSKVMAPFTPFIAEKIWQDVGGEKNSVHLQEWPGLHCVAPGRPEEKILEEMQLARKIVEMGLAARAESGMKVRQPLQYLRYQGKQLSEELEKIVAEEINVKEVKFTEEVREQEDGITKEDTGVKIRLNTTITPELKKEGLVREIVRTINQIRKEQKMTIQDKVVVEYSTTDELLKQVFVDYSEEIKKSVLAVDVVETQNFASLLEIEIDNVKVSLKVEKK</sequence>
<dbReference type="GO" id="GO:0000049">
    <property type="term" value="F:tRNA binding"/>
    <property type="evidence" value="ECO:0007669"/>
    <property type="project" value="InterPro"/>
</dbReference>
<feature type="binding site" evidence="15">
    <location>
        <position position="609"/>
    </location>
    <ligand>
        <name>ATP</name>
        <dbReference type="ChEBI" id="CHEBI:30616"/>
    </ligand>
</feature>
<dbReference type="GO" id="GO:0004822">
    <property type="term" value="F:isoleucine-tRNA ligase activity"/>
    <property type="evidence" value="ECO:0007669"/>
    <property type="project" value="UniProtKB-UniRule"/>
</dbReference>
<keyword evidence="7 15" id="KW-0479">Metal-binding</keyword>
<keyword evidence="6 15" id="KW-0436">Ligase</keyword>
<evidence type="ECO:0000256" key="2">
    <source>
        <dbReference type="ARBA" id="ARBA00004496"/>
    </source>
</evidence>
<feature type="domain" description="Aminoacyl-tRNA synthetase class Ia" evidence="16">
    <location>
        <begin position="11"/>
        <end position="641"/>
    </location>
</feature>
<dbReference type="InterPro" id="IPR033709">
    <property type="entry name" value="Anticodon_Ile_ABEc"/>
</dbReference>
<dbReference type="EC" id="6.1.1.5" evidence="15"/>
<dbReference type="HAMAP" id="MF_02003">
    <property type="entry name" value="Ile_tRNA_synth_type2"/>
    <property type="match status" value="1"/>
</dbReference>
<dbReference type="PATRIC" id="fig|1619046.3.peg.683"/>
<protein>
    <recommendedName>
        <fullName evidence="15">Isoleucine--tRNA ligase</fullName>
        <ecNumber evidence="15">6.1.1.5</ecNumber>
    </recommendedName>
    <alternativeName>
        <fullName evidence="15">Isoleucyl-tRNA synthetase</fullName>
        <shortName evidence="15">IleRS</shortName>
    </alternativeName>
</protein>
<evidence type="ECO:0000256" key="10">
    <source>
        <dbReference type="ARBA" id="ARBA00022840"/>
    </source>
</evidence>
<dbReference type="GO" id="GO:0002161">
    <property type="term" value="F:aminoacyl-tRNA deacylase activity"/>
    <property type="evidence" value="ECO:0007669"/>
    <property type="project" value="InterPro"/>
</dbReference>
<dbReference type="FunFam" id="3.40.50.620:FF:000063">
    <property type="entry name" value="Isoleucine--tRNA ligase"/>
    <property type="match status" value="1"/>
</dbReference>
<gene>
    <name evidence="15" type="primary">ileS</name>
    <name evidence="18" type="ORF">US42_C0010G0003</name>
</gene>
<evidence type="ECO:0000256" key="13">
    <source>
        <dbReference type="ARBA" id="ARBA00025217"/>
    </source>
</evidence>
<accession>A0A0G0JGY0</accession>